<dbReference type="PANTHER" id="PTHR35567">
    <property type="entry name" value="MALATE DEHYDROGENASE (AFU_ORTHOLOGUE AFUA_2G13800)"/>
    <property type="match status" value="1"/>
</dbReference>
<feature type="signal peptide" evidence="1">
    <location>
        <begin position="1"/>
        <end position="16"/>
    </location>
</feature>
<dbReference type="Pfam" id="PF11693">
    <property type="entry name" value="DUF2990"/>
    <property type="match status" value="1"/>
</dbReference>
<dbReference type="OrthoDB" id="1859733at2759"/>
<reference evidence="3" key="1">
    <citation type="submission" date="2020-06" db="EMBL/GenBank/DDBJ databases">
        <title>Draft genome sequences of strains closely related to Aspergillus parafelis and Aspergillus hiratsukae.</title>
        <authorList>
            <person name="Dos Santos R.A.C."/>
            <person name="Rivero-Menendez O."/>
            <person name="Steenwyk J.L."/>
            <person name="Mead M.E."/>
            <person name="Goldman G.H."/>
            <person name="Alastruey-Izquierdo A."/>
            <person name="Rokas A."/>
        </authorList>
    </citation>
    <scope>NUCLEOTIDE SEQUENCE</scope>
    <source>
        <strain evidence="2">CNM-CM5793</strain>
        <strain evidence="3">CNM-CM6106</strain>
    </source>
</reference>
<dbReference type="Proteomes" id="UP000630445">
    <property type="component" value="Unassembled WGS sequence"/>
</dbReference>
<name>A0A8H6Q9S1_9EURO</name>
<comment type="caution">
    <text evidence="3">The sequence shown here is derived from an EMBL/GenBank/DDBJ whole genome shotgun (WGS) entry which is preliminary data.</text>
</comment>
<feature type="chain" id="PRO_5036266709" description="Malate dehydrogenase" evidence="1">
    <location>
        <begin position="17"/>
        <end position="270"/>
    </location>
</feature>
<dbReference type="EMBL" id="JACBAF010002057">
    <property type="protein sequence ID" value="KAF7168998.1"/>
    <property type="molecule type" value="Genomic_DNA"/>
</dbReference>
<dbReference type="AlphaFoldDB" id="A0A8H6Q9S1"/>
<evidence type="ECO:0000256" key="1">
    <source>
        <dbReference type="SAM" id="SignalP"/>
    </source>
</evidence>
<keyword evidence="1" id="KW-0732">Signal</keyword>
<keyword evidence="4" id="KW-1185">Reference proteome</keyword>
<protein>
    <recommendedName>
        <fullName evidence="6">Malate dehydrogenase</fullName>
    </recommendedName>
</protein>
<sequence length="270" mass="29104">MRTFIVLAWLMATAFAAPFFFDNIYDYSDELAEFYSKVSEYIDDAKGVHTATTACDSSKIALPAYASGLPSPDNQKPLYVALGHGTQVRNNCTFRSPTLLHVADPTQNYSCATSTADSKPVAIGAVASLYNATCIAASYPDMLDTLPNIALKLQLPTTSWATLPYANLNLLGHHFFEGSTPVFNLDTTSQRQYGIAFTKKGAQLPAPSSAVQGANGAVAWLYLTTTTGTVGDYESVYRVDTAAGSPPETCENQPSVITMPYAANYYFFGK</sequence>
<dbReference type="InterPro" id="IPR021706">
    <property type="entry name" value="DUF2990"/>
</dbReference>
<dbReference type="Pfam" id="PF11937">
    <property type="entry name" value="DUF3455"/>
    <property type="match status" value="1"/>
</dbReference>
<accession>A0A8H6Q9S1</accession>
<evidence type="ECO:0000313" key="4">
    <source>
        <dbReference type="Proteomes" id="UP000630445"/>
    </source>
</evidence>
<evidence type="ECO:0000313" key="3">
    <source>
        <dbReference type="EMBL" id="KAF7168998.1"/>
    </source>
</evidence>
<gene>
    <name evidence="2" type="ORF">CNMCM5793_003774</name>
    <name evidence="3" type="ORF">CNMCM6106_004003</name>
</gene>
<dbReference type="EMBL" id="JACBAD010001892">
    <property type="protein sequence ID" value="KAF7130904.1"/>
    <property type="molecule type" value="Genomic_DNA"/>
</dbReference>
<dbReference type="PANTHER" id="PTHR35567:SF1">
    <property type="entry name" value="CONSERVED FUNGAL PROTEIN (AFU_ORTHOLOGUE AFUA_1G14230)"/>
    <property type="match status" value="1"/>
</dbReference>
<evidence type="ECO:0000313" key="5">
    <source>
        <dbReference type="Proteomes" id="UP000662466"/>
    </source>
</evidence>
<evidence type="ECO:0000313" key="2">
    <source>
        <dbReference type="EMBL" id="KAF7130904.1"/>
    </source>
</evidence>
<dbReference type="InterPro" id="IPR021851">
    <property type="entry name" value="DUF3455"/>
</dbReference>
<dbReference type="Proteomes" id="UP000662466">
    <property type="component" value="Unassembled WGS sequence"/>
</dbReference>
<organism evidence="3 5">
    <name type="scientific">Aspergillus hiratsukae</name>
    <dbReference type="NCBI Taxonomy" id="1194566"/>
    <lineage>
        <taxon>Eukaryota</taxon>
        <taxon>Fungi</taxon>
        <taxon>Dikarya</taxon>
        <taxon>Ascomycota</taxon>
        <taxon>Pezizomycotina</taxon>
        <taxon>Eurotiomycetes</taxon>
        <taxon>Eurotiomycetidae</taxon>
        <taxon>Eurotiales</taxon>
        <taxon>Aspergillaceae</taxon>
        <taxon>Aspergillus</taxon>
        <taxon>Aspergillus subgen. Fumigati</taxon>
    </lineage>
</organism>
<evidence type="ECO:0008006" key="6">
    <source>
        <dbReference type="Google" id="ProtNLM"/>
    </source>
</evidence>
<proteinExistence type="predicted"/>